<feature type="compositionally biased region" description="Basic and acidic residues" evidence="3">
    <location>
        <begin position="443"/>
        <end position="457"/>
    </location>
</feature>
<evidence type="ECO:0000259" key="4">
    <source>
        <dbReference type="PROSITE" id="PS50158"/>
    </source>
</evidence>
<keyword evidence="1" id="KW-0862">Zinc</keyword>
<dbReference type="PROSITE" id="PS50158">
    <property type="entry name" value="ZF_CCHC"/>
    <property type="match status" value="1"/>
</dbReference>
<proteinExistence type="predicted"/>
<gene>
    <name evidence="5" type="ORF">OUZ56_024126</name>
</gene>
<keyword evidence="2" id="KW-0175">Coiled coil</keyword>
<feature type="compositionally biased region" description="Polar residues" evidence="3">
    <location>
        <begin position="472"/>
        <end position="510"/>
    </location>
</feature>
<accession>A0ABR0B080</accession>
<evidence type="ECO:0000256" key="3">
    <source>
        <dbReference type="SAM" id="MobiDB-lite"/>
    </source>
</evidence>
<keyword evidence="1" id="KW-0863">Zinc-finger</keyword>
<comment type="caution">
    <text evidence="5">The sequence shown here is derived from an EMBL/GenBank/DDBJ whole genome shotgun (WGS) entry which is preliminary data.</text>
</comment>
<evidence type="ECO:0000313" key="5">
    <source>
        <dbReference type="EMBL" id="KAK4030787.1"/>
    </source>
</evidence>
<evidence type="ECO:0000313" key="6">
    <source>
        <dbReference type="Proteomes" id="UP001234178"/>
    </source>
</evidence>
<feature type="coiled-coil region" evidence="2">
    <location>
        <begin position="155"/>
        <end position="217"/>
    </location>
</feature>
<keyword evidence="6" id="KW-1185">Reference proteome</keyword>
<dbReference type="SMART" id="SM00343">
    <property type="entry name" value="ZnF_C2HC"/>
    <property type="match status" value="1"/>
</dbReference>
<protein>
    <recommendedName>
        <fullName evidence="4">CCHC-type domain-containing protein</fullName>
    </recommendedName>
</protein>
<dbReference type="Pfam" id="PF00098">
    <property type="entry name" value="zf-CCHC"/>
    <property type="match status" value="1"/>
</dbReference>
<dbReference type="EMBL" id="JAOYFB010000039">
    <property type="protein sequence ID" value="KAK4030787.1"/>
    <property type="molecule type" value="Genomic_DNA"/>
</dbReference>
<evidence type="ECO:0000256" key="1">
    <source>
        <dbReference type="PROSITE-ProRule" id="PRU00047"/>
    </source>
</evidence>
<dbReference type="PANTHER" id="PTHR33223">
    <property type="entry name" value="CCHC-TYPE DOMAIN-CONTAINING PROTEIN"/>
    <property type="match status" value="1"/>
</dbReference>
<reference evidence="5 6" key="1">
    <citation type="journal article" date="2023" name="Nucleic Acids Res.">
        <title>The hologenome of Daphnia magna reveals possible DNA methylation and microbiome-mediated evolution of the host genome.</title>
        <authorList>
            <person name="Chaturvedi A."/>
            <person name="Li X."/>
            <person name="Dhandapani V."/>
            <person name="Marshall H."/>
            <person name="Kissane S."/>
            <person name="Cuenca-Cambronero M."/>
            <person name="Asole G."/>
            <person name="Calvet F."/>
            <person name="Ruiz-Romero M."/>
            <person name="Marangio P."/>
            <person name="Guigo R."/>
            <person name="Rago D."/>
            <person name="Mirbahai L."/>
            <person name="Eastwood N."/>
            <person name="Colbourne J.K."/>
            <person name="Zhou J."/>
            <person name="Mallon E."/>
            <person name="Orsini L."/>
        </authorList>
    </citation>
    <scope>NUCLEOTIDE SEQUENCE [LARGE SCALE GENOMIC DNA]</scope>
    <source>
        <strain evidence="5">LRV0_1</strain>
    </source>
</reference>
<dbReference type="PANTHER" id="PTHR33223:SF6">
    <property type="entry name" value="CCHC-TYPE DOMAIN-CONTAINING PROTEIN"/>
    <property type="match status" value="1"/>
</dbReference>
<dbReference type="InterPro" id="IPR001878">
    <property type="entry name" value="Znf_CCHC"/>
</dbReference>
<feature type="domain" description="CCHC-type" evidence="4">
    <location>
        <begin position="558"/>
        <end position="571"/>
    </location>
</feature>
<dbReference type="Proteomes" id="UP001234178">
    <property type="component" value="Unassembled WGS sequence"/>
</dbReference>
<sequence>MIQPLASSLKSSMYLAPPREVKDIGPHTSPQTLPPIRSALGDVDSLNLICASCLWRSHHRRKSRVVRFPSLSLRQELTLIGHTCCRARISEPVKNTSDGKALGGSKTFVHLIFLKNEETTAHVETEGQDNINKLQNENKLLLESYNIVIKHEKAQKERGDELEKEESKIQRLEERLVEYKQKEAFYIEAQSSDHSRIEEHTREVSKLIEQINDLTSINWLQTVEHVARNHNWDDTQKLRFFSDRLKGEVLDWHEEYKPGENCRAFVSRLNNLYDGIEGKEEKLDHNKTVVEDQLLSKVNKMRDTTKIKILIQGILPKIKAELYLRMPEDANDFDALCKQLFISEQILQNKENNDDKELTAVIAVIAHHGKQQDFEIEKLREKILEMECANKNEISQEKTAAIAATDQYEPRRSKSREHNSRPQYPRVRFNNNQKNSHESSYSRSREPSFSRSREASPYRENYNAQRGRGSFQEPTTQRQTPYSYGPHQNGQRQINQRQFQRPQNNSYQPQRNIYQPNTFQNFGNPQCQPWRESTGDQYQPRVQPFHNTQPAKNSDITCYKCNKMEHIARECWADMARINRQPRRQM</sequence>
<evidence type="ECO:0000256" key="2">
    <source>
        <dbReference type="SAM" id="Coils"/>
    </source>
</evidence>
<feature type="compositionally biased region" description="Basic and acidic residues" evidence="3">
    <location>
        <begin position="408"/>
        <end position="420"/>
    </location>
</feature>
<organism evidence="5 6">
    <name type="scientific">Daphnia magna</name>
    <dbReference type="NCBI Taxonomy" id="35525"/>
    <lineage>
        <taxon>Eukaryota</taxon>
        <taxon>Metazoa</taxon>
        <taxon>Ecdysozoa</taxon>
        <taxon>Arthropoda</taxon>
        <taxon>Crustacea</taxon>
        <taxon>Branchiopoda</taxon>
        <taxon>Diplostraca</taxon>
        <taxon>Cladocera</taxon>
        <taxon>Anomopoda</taxon>
        <taxon>Daphniidae</taxon>
        <taxon>Daphnia</taxon>
    </lineage>
</organism>
<feature type="region of interest" description="Disordered" evidence="3">
    <location>
        <begin position="397"/>
        <end position="510"/>
    </location>
</feature>
<keyword evidence="1" id="KW-0479">Metal-binding</keyword>
<name>A0ABR0B080_9CRUS</name>